<evidence type="ECO:0000256" key="2">
    <source>
        <dbReference type="ARBA" id="ARBA00022448"/>
    </source>
</evidence>
<protein>
    <submittedName>
        <fullName evidence="8">MATE family efflux transporter</fullName>
    </submittedName>
</protein>
<evidence type="ECO:0000256" key="4">
    <source>
        <dbReference type="ARBA" id="ARBA00022692"/>
    </source>
</evidence>
<keyword evidence="2" id="KW-0813">Transport</keyword>
<dbReference type="InterPro" id="IPR047135">
    <property type="entry name" value="YsiQ"/>
</dbReference>
<keyword evidence="5 7" id="KW-1133">Transmembrane helix</keyword>
<dbReference type="GO" id="GO:0042910">
    <property type="term" value="F:xenobiotic transmembrane transporter activity"/>
    <property type="evidence" value="ECO:0007669"/>
    <property type="project" value="InterPro"/>
</dbReference>
<evidence type="ECO:0000256" key="6">
    <source>
        <dbReference type="ARBA" id="ARBA00023136"/>
    </source>
</evidence>
<comment type="caution">
    <text evidence="8">The sequence shown here is derived from an EMBL/GenBank/DDBJ whole genome shotgun (WGS) entry which is preliminary data.</text>
</comment>
<accession>A0A2W1LMK4</accession>
<sequence length="472" mass="50029">MLYMFRRNMKSGAAASAEARFPALVWTIGLEMVLMLLMGSVDTWMLSAVSDGAVAAAGLSNQYVTLGLLVLRIVTVGTQVVLAQYLGAGREREGGRAALASLYLNSVIGGAISLLLILFSGPLLALLQTSDELMPAARSYLIWVGGSLVLQSLVNGLTAIIRIYGHTQLAMYASVGMNLANIAGNAVLIFGLGMVPALGVTGAAVSTCLSRGLTALILLLLFARLTGIRFRMPSREVFHPEDLGKMVKVGIPSAMETFLYHAVQTVFIALISHLGTEALAGRQYAVNLTMFVTCFGSAFSAANMIIVGRDAGGGRFDEAYKQTWHSIRLSLAAVFIANCAVILFREPLVGLFTEDTEVIRIAGHLLLLNLFVETGKCLNMNTVSALRAVGDARFPLLMAVISMAGISLTAGYGLTAAGLGAAGIWIATGLDEWIRGLSMLGRWRSRKWEAAVLVTQHKTAAPAKGGVTAAKM</sequence>
<organism evidence="8 9">
    <name type="scientific">Paenibacillus sambharensis</name>
    <dbReference type="NCBI Taxonomy" id="1803190"/>
    <lineage>
        <taxon>Bacteria</taxon>
        <taxon>Bacillati</taxon>
        <taxon>Bacillota</taxon>
        <taxon>Bacilli</taxon>
        <taxon>Bacillales</taxon>
        <taxon>Paenibacillaceae</taxon>
        <taxon>Paenibacillus</taxon>
    </lineage>
</organism>
<keyword evidence="9" id="KW-1185">Reference proteome</keyword>
<dbReference type="NCBIfam" id="TIGR00797">
    <property type="entry name" value="matE"/>
    <property type="match status" value="1"/>
</dbReference>
<feature type="transmembrane region" description="Helical" evidence="7">
    <location>
        <begin position="21"/>
        <end position="41"/>
    </location>
</feature>
<dbReference type="OrthoDB" id="9806302at2"/>
<dbReference type="PANTHER" id="PTHR42925:SF1">
    <property type="entry name" value="VIRULENCE FACTOR MVIN"/>
    <property type="match status" value="1"/>
</dbReference>
<dbReference type="Proteomes" id="UP000249522">
    <property type="component" value="Unassembled WGS sequence"/>
</dbReference>
<keyword evidence="6 7" id="KW-0472">Membrane</keyword>
<evidence type="ECO:0000256" key="5">
    <source>
        <dbReference type="ARBA" id="ARBA00022989"/>
    </source>
</evidence>
<evidence type="ECO:0000313" key="8">
    <source>
        <dbReference type="EMBL" id="PZD96125.1"/>
    </source>
</evidence>
<reference evidence="8 9" key="1">
    <citation type="submission" date="2018-06" db="EMBL/GenBank/DDBJ databases">
        <title>Paenibacillus imtechensis sp. nov.</title>
        <authorList>
            <person name="Pinnaka A.K."/>
            <person name="Singh H."/>
            <person name="Kaur M."/>
        </authorList>
    </citation>
    <scope>NUCLEOTIDE SEQUENCE [LARGE SCALE GENOMIC DNA]</scope>
    <source>
        <strain evidence="8 9">SMB1</strain>
    </source>
</reference>
<feature type="transmembrane region" description="Helical" evidence="7">
    <location>
        <begin position="98"/>
        <end position="120"/>
    </location>
</feature>
<feature type="transmembrane region" description="Helical" evidence="7">
    <location>
        <begin position="327"/>
        <end position="344"/>
    </location>
</feature>
<feature type="transmembrane region" description="Helical" evidence="7">
    <location>
        <begin position="61"/>
        <end position="86"/>
    </location>
</feature>
<dbReference type="PANTHER" id="PTHR42925">
    <property type="entry name" value="MULTIDRUG AND TOXIN EFFLUX PROTEIN MATE FAMILY"/>
    <property type="match status" value="1"/>
</dbReference>
<feature type="transmembrane region" description="Helical" evidence="7">
    <location>
        <begin position="396"/>
        <end position="427"/>
    </location>
</feature>
<feature type="transmembrane region" description="Helical" evidence="7">
    <location>
        <begin position="288"/>
        <end position="306"/>
    </location>
</feature>
<proteinExistence type="predicted"/>
<dbReference type="GO" id="GO:0015297">
    <property type="term" value="F:antiporter activity"/>
    <property type="evidence" value="ECO:0007669"/>
    <property type="project" value="InterPro"/>
</dbReference>
<evidence type="ECO:0000256" key="3">
    <source>
        <dbReference type="ARBA" id="ARBA00022475"/>
    </source>
</evidence>
<comment type="subcellular location">
    <subcellularLocation>
        <location evidence="1">Cell membrane</location>
        <topology evidence="1">Multi-pass membrane protein</topology>
    </subcellularLocation>
</comment>
<dbReference type="GO" id="GO:0005886">
    <property type="term" value="C:plasma membrane"/>
    <property type="evidence" value="ECO:0007669"/>
    <property type="project" value="UniProtKB-SubCell"/>
</dbReference>
<feature type="transmembrane region" description="Helical" evidence="7">
    <location>
        <begin position="176"/>
        <end position="198"/>
    </location>
</feature>
<dbReference type="Pfam" id="PF01554">
    <property type="entry name" value="MatE"/>
    <property type="match status" value="2"/>
</dbReference>
<keyword evidence="4 7" id="KW-0812">Transmembrane</keyword>
<dbReference type="PIRSF" id="PIRSF006603">
    <property type="entry name" value="DinF"/>
    <property type="match status" value="1"/>
</dbReference>
<dbReference type="EMBL" id="QKRB01000042">
    <property type="protein sequence ID" value="PZD96125.1"/>
    <property type="molecule type" value="Genomic_DNA"/>
</dbReference>
<dbReference type="InterPro" id="IPR048279">
    <property type="entry name" value="MdtK-like"/>
</dbReference>
<feature type="transmembrane region" description="Helical" evidence="7">
    <location>
        <begin position="140"/>
        <end position="164"/>
    </location>
</feature>
<evidence type="ECO:0000313" key="9">
    <source>
        <dbReference type="Proteomes" id="UP000249522"/>
    </source>
</evidence>
<evidence type="ECO:0000256" key="1">
    <source>
        <dbReference type="ARBA" id="ARBA00004651"/>
    </source>
</evidence>
<feature type="transmembrane region" description="Helical" evidence="7">
    <location>
        <begin position="258"/>
        <end position="276"/>
    </location>
</feature>
<evidence type="ECO:0000256" key="7">
    <source>
        <dbReference type="SAM" id="Phobius"/>
    </source>
</evidence>
<dbReference type="CDD" id="cd13134">
    <property type="entry name" value="MATE_like_8"/>
    <property type="match status" value="1"/>
</dbReference>
<dbReference type="InterPro" id="IPR002528">
    <property type="entry name" value="MATE_fam"/>
</dbReference>
<keyword evidence="3" id="KW-1003">Cell membrane</keyword>
<dbReference type="AlphaFoldDB" id="A0A2W1LMK4"/>
<name>A0A2W1LMK4_9BACL</name>
<feature type="transmembrane region" description="Helical" evidence="7">
    <location>
        <begin position="204"/>
        <end position="225"/>
    </location>
</feature>
<gene>
    <name evidence="8" type="ORF">DNH61_09430</name>
</gene>